<feature type="compositionally biased region" description="Basic and acidic residues" evidence="1">
    <location>
        <begin position="128"/>
        <end position="149"/>
    </location>
</feature>
<feature type="compositionally biased region" description="Polar residues" evidence="1">
    <location>
        <begin position="40"/>
        <end position="52"/>
    </location>
</feature>
<evidence type="ECO:0000256" key="1">
    <source>
        <dbReference type="SAM" id="MobiDB-lite"/>
    </source>
</evidence>
<protein>
    <submittedName>
        <fullName evidence="2">Uncharacterized protein</fullName>
    </submittedName>
</protein>
<gene>
    <name evidence="2" type="ORF">Hypma_001643</name>
</gene>
<feature type="region of interest" description="Disordered" evidence="1">
    <location>
        <begin position="114"/>
        <end position="149"/>
    </location>
</feature>
<reference evidence="2" key="1">
    <citation type="submission" date="2018-04" db="EMBL/GenBank/DDBJ databases">
        <title>Whole genome sequencing of Hypsizygus marmoreus.</title>
        <authorList>
            <person name="Choi I.-G."/>
            <person name="Min B."/>
            <person name="Kim J.-G."/>
            <person name="Kim S."/>
            <person name="Oh Y.-L."/>
            <person name="Kong W.-S."/>
            <person name="Park H."/>
            <person name="Jeong J."/>
            <person name="Song E.-S."/>
        </authorList>
    </citation>
    <scope>NUCLEOTIDE SEQUENCE [LARGE SCALE GENOMIC DNA]</scope>
    <source>
        <strain evidence="2">51987-8</strain>
    </source>
</reference>
<keyword evidence="3" id="KW-1185">Reference proteome</keyword>
<dbReference type="EMBL" id="LUEZ02000113">
    <property type="protein sequence ID" value="RDB17338.1"/>
    <property type="molecule type" value="Genomic_DNA"/>
</dbReference>
<organism evidence="2 3">
    <name type="scientific">Hypsizygus marmoreus</name>
    <name type="common">White beech mushroom</name>
    <name type="synonym">Agaricus marmoreus</name>
    <dbReference type="NCBI Taxonomy" id="39966"/>
    <lineage>
        <taxon>Eukaryota</taxon>
        <taxon>Fungi</taxon>
        <taxon>Dikarya</taxon>
        <taxon>Basidiomycota</taxon>
        <taxon>Agaricomycotina</taxon>
        <taxon>Agaricomycetes</taxon>
        <taxon>Agaricomycetidae</taxon>
        <taxon>Agaricales</taxon>
        <taxon>Tricholomatineae</taxon>
        <taxon>Lyophyllaceae</taxon>
        <taxon>Hypsizygus</taxon>
    </lineage>
</organism>
<sequence>MEPDNPALSNWRAFVQEFGSRFGVPNTAKDAEGNSENENAETGRNLRHSQFGSKPKHTKQVGITQRSSGLSARLPDRITDILRIAPTHQIMKDSKISLHKSIANTGKTKWLRKGTHSAANGTPPLKKLTNETRPRISTKREPKCKAQCR</sequence>
<evidence type="ECO:0000313" key="2">
    <source>
        <dbReference type="EMBL" id="RDB17338.1"/>
    </source>
</evidence>
<evidence type="ECO:0000313" key="3">
    <source>
        <dbReference type="Proteomes" id="UP000076154"/>
    </source>
</evidence>
<proteinExistence type="predicted"/>
<name>A0A369J5V9_HYPMA</name>
<dbReference type="Proteomes" id="UP000076154">
    <property type="component" value="Unassembled WGS sequence"/>
</dbReference>
<accession>A0A369J5V9</accession>
<comment type="caution">
    <text evidence="2">The sequence shown here is derived from an EMBL/GenBank/DDBJ whole genome shotgun (WGS) entry which is preliminary data.</text>
</comment>
<feature type="compositionally biased region" description="Polar residues" evidence="1">
    <location>
        <begin position="61"/>
        <end position="70"/>
    </location>
</feature>
<dbReference type="InParanoid" id="A0A369J5V9"/>
<feature type="region of interest" description="Disordered" evidence="1">
    <location>
        <begin position="23"/>
        <end position="70"/>
    </location>
</feature>
<dbReference type="AlphaFoldDB" id="A0A369J5V9"/>